<proteinExistence type="inferred from homology"/>
<gene>
    <name evidence="4" type="ORF">QQ008_00645</name>
</gene>
<evidence type="ECO:0000256" key="1">
    <source>
        <dbReference type="ARBA" id="ARBA00006153"/>
    </source>
</evidence>
<dbReference type="InterPro" id="IPR002933">
    <property type="entry name" value="Peptidase_M20"/>
</dbReference>
<accession>A0ABT8KGJ4</accession>
<dbReference type="InterPro" id="IPR011650">
    <property type="entry name" value="Peptidase_M20_dimer"/>
</dbReference>
<protein>
    <submittedName>
        <fullName evidence="4">Zn-dependent hydrolase</fullName>
    </submittedName>
</protein>
<comment type="caution">
    <text evidence="4">The sequence shown here is derived from an EMBL/GenBank/DDBJ whole genome shotgun (WGS) entry which is preliminary data.</text>
</comment>
<dbReference type="Proteomes" id="UP001172082">
    <property type="component" value="Unassembled WGS sequence"/>
</dbReference>
<evidence type="ECO:0000256" key="2">
    <source>
        <dbReference type="ARBA" id="ARBA00022801"/>
    </source>
</evidence>
<dbReference type="PIRSF" id="PIRSF001235">
    <property type="entry name" value="Amidase_carbamoylase"/>
    <property type="match status" value="1"/>
</dbReference>
<dbReference type="InterPro" id="IPR036264">
    <property type="entry name" value="Bact_exopeptidase_dim_dom"/>
</dbReference>
<evidence type="ECO:0000313" key="5">
    <source>
        <dbReference type="Proteomes" id="UP001172082"/>
    </source>
</evidence>
<reference evidence="4" key="1">
    <citation type="submission" date="2023-06" db="EMBL/GenBank/DDBJ databases">
        <title>Genomic of Parafulvivirga corallium.</title>
        <authorList>
            <person name="Wang G."/>
        </authorList>
    </citation>
    <scope>NUCLEOTIDE SEQUENCE</scope>
    <source>
        <strain evidence="4">BMA10</strain>
    </source>
</reference>
<keyword evidence="2 4" id="KW-0378">Hydrolase</keyword>
<dbReference type="EMBL" id="JAUJEA010000001">
    <property type="protein sequence ID" value="MDN5199837.1"/>
    <property type="molecule type" value="Genomic_DNA"/>
</dbReference>
<dbReference type="SUPFAM" id="SSF55031">
    <property type="entry name" value="Bacterial exopeptidase dimerisation domain"/>
    <property type="match status" value="1"/>
</dbReference>
<dbReference type="Pfam" id="PF01546">
    <property type="entry name" value="Peptidase_M20"/>
    <property type="match status" value="1"/>
</dbReference>
<dbReference type="PANTHER" id="PTHR32494">
    <property type="entry name" value="ALLANTOATE DEIMINASE-RELATED"/>
    <property type="match status" value="1"/>
</dbReference>
<dbReference type="SUPFAM" id="SSF53187">
    <property type="entry name" value="Zn-dependent exopeptidases"/>
    <property type="match status" value="1"/>
</dbReference>
<dbReference type="NCBIfam" id="NF006771">
    <property type="entry name" value="PRK09290.1-5"/>
    <property type="match status" value="1"/>
</dbReference>
<dbReference type="InterPro" id="IPR001261">
    <property type="entry name" value="ArgE/DapE_CS"/>
</dbReference>
<organism evidence="4 5">
    <name type="scientific">Splendidivirga corallicola</name>
    <dbReference type="NCBI Taxonomy" id="3051826"/>
    <lineage>
        <taxon>Bacteria</taxon>
        <taxon>Pseudomonadati</taxon>
        <taxon>Bacteroidota</taxon>
        <taxon>Cytophagia</taxon>
        <taxon>Cytophagales</taxon>
        <taxon>Splendidivirgaceae</taxon>
        <taxon>Splendidivirga</taxon>
    </lineage>
</organism>
<dbReference type="InterPro" id="IPR010158">
    <property type="entry name" value="Amidase_Cbmase"/>
</dbReference>
<evidence type="ECO:0000313" key="4">
    <source>
        <dbReference type="EMBL" id="MDN5199837.1"/>
    </source>
</evidence>
<sequence>MKIKQSMINIKRLMGRMMQMAEIGAIEGGGVCRLALTDEDKISRDLFSEWMKEQGLEIKVDAIGNMVGLRTGQKNLPPVAIGSHLDTVATGGKYDGSLGVLAGLEVIEILNEQGIQTKHPIALINFTNEEGARFTPDMMGSLALSGAENIDTLLKARDLANPGVILKDELNRIGYHGEPWSKPFQAKAFIELHIEQGPILENEGLQIGAVERLQGIFWTEYVVTGSASHAGTTPMQLRKDAAYVASMVTRFIRNLTKEIGNGQVGTVGLVELLPNAINVVAEQARFTVDLRNPDKGLLEKAQQKLDDYIHKISVEEGTSFVKKELVRFAPVNFDQGIADLIENTAVELGLGCKKMVSGAGHDAQMMASICPTAMIFIPSKNGISHNVNEFSSEEDIEAGANVLLNVVKQLAG</sequence>
<dbReference type="RefSeq" id="WP_346749869.1">
    <property type="nucleotide sequence ID" value="NZ_JAUJEA010000001.1"/>
</dbReference>
<dbReference type="CDD" id="cd03884">
    <property type="entry name" value="M20_bAS"/>
    <property type="match status" value="1"/>
</dbReference>
<dbReference type="Gene3D" id="3.40.630.10">
    <property type="entry name" value="Zn peptidases"/>
    <property type="match status" value="1"/>
</dbReference>
<dbReference type="Pfam" id="PF07687">
    <property type="entry name" value="M20_dimer"/>
    <property type="match status" value="1"/>
</dbReference>
<keyword evidence="5" id="KW-1185">Reference proteome</keyword>
<dbReference type="NCBIfam" id="NF006769">
    <property type="entry name" value="PRK09290.1-3"/>
    <property type="match status" value="1"/>
</dbReference>
<dbReference type="Gene3D" id="3.30.70.360">
    <property type="match status" value="1"/>
</dbReference>
<feature type="domain" description="Peptidase M20 dimerisation" evidence="3">
    <location>
        <begin position="214"/>
        <end position="312"/>
    </location>
</feature>
<dbReference type="NCBIfam" id="TIGR01879">
    <property type="entry name" value="hydantase"/>
    <property type="match status" value="1"/>
</dbReference>
<evidence type="ECO:0000259" key="3">
    <source>
        <dbReference type="Pfam" id="PF07687"/>
    </source>
</evidence>
<dbReference type="GO" id="GO:0016787">
    <property type="term" value="F:hydrolase activity"/>
    <property type="evidence" value="ECO:0007669"/>
    <property type="project" value="UniProtKB-KW"/>
</dbReference>
<dbReference type="PROSITE" id="PS00758">
    <property type="entry name" value="ARGE_DAPE_CPG2_1"/>
    <property type="match status" value="1"/>
</dbReference>
<comment type="similarity">
    <text evidence="1">Belongs to the peptidase M20 family.</text>
</comment>
<dbReference type="PANTHER" id="PTHR32494:SF5">
    <property type="entry name" value="ALLANTOATE AMIDOHYDROLASE"/>
    <property type="match status" value="1"/>
</dbReference>
<name>A0ABT8KGJ4_9BACT</name>